<dbReference type="RefSeq" id="WP_269415071.1">
    <property type="nucleotide sequence ID" value="NZ_JAPWGL010000002.1"/>
</dbReference>
<dbReference type="PRINTS" id="PR00300">
    <property type="entry name" value="CLPPROTEASEA"/>
</dbReference>
<dbReference type="Pfam" id="PF07724">
    <property type="entry name" value="AAA_2"/>
    <property type="match status" value="1"/>
</dbReference>
<dbReference type="Proteomes" id="UP001144341">
    <property type="component" value="Unassembled WGS sequence"/>
</dbReference>
<dbReference type="PANTHER" id="PTHR11638">
    <property type="entry name" value="ATP-DEPENDENT CLP PROTEASE"/>
    <property type="match status" value="1"/>
</dbReference>
<proteinExistence type="predicted"/>
<sequence length="517" mass="60457">MGKRLLLYKRADYYELRKKKDLEGISIISITKYINDLSLIDQHFNDDIVDISSLSEFNNKQSISEQVLFKFTDDIVFICEDYKWENMSYELRFLFDNLDNELEYIINNSLLANHEENNKQSIGNSRSLFFYDKDDYFSIEEHLKKQGYNVESISKLISDPVDVKSFNPNVSILDISCILEYNRFQTVTEDVVYKLPANTYYICDRSKKEKVEYDLRFIFNEFKAIYESTVLNEMTTLIVNREKTVNTTNRHKKIIDINETELEAFFSSFRQRLYGHPKFKDDLEEQIRTFKVFNKLGEHKILSIFLMGDSGVGKTEVARLIFDCLKGTKSLAKINFGNYSNEFSLSSLIGSARGYIGSDDGEIFMKVRDTDVGVLLIDEFEKSNSTLFNYFLDVLESGKITGSLGQEIDLNGFIIVFTSNISKEDYKKRISPELRSRFDYKCMFTLLGDEDKTKYLEFRAKSIINKINPDGSNMFGSDLPQYLKSNINVSKYQNMRDINKRIKKTFIQYLSRENFEN</sequence>
<dbReference type="PANTHER" id="PTHR11638:SF18">
    <property type="entry name" value="HEAT SHOCK PROTEIN 104"/>
    <property type="match status" value="1"/>
</dbReference>
<dbReference type="SMART" id="SM00382">
    <property type="entry name" value="AAA"/>
    <property type="match status" value="1"/>
</dbReference>
<gene>
    <name evidence="4" type="ORF">O0931_08170</name>
</gene>
<evidence type="ECO:0000256" key="2">
    <source>
        <dbReference type="ARBA" id="ARBA00022840"/>
    </source>
</evidence>
<dbReference type="InterPro" id="IPR050130">
    <property type="entry name" value="ClpA_ClpB"/>
</dbReference>
<organism evidence="4 5">
    <name type="scientific">Pedobacter rhodius</name>
    <dbReference type="NCBI Taxonomy" id="3004098"/>
    <lineage>
        <taxon>Bacteria</taxon>
        <taxon>Pseudomonadati</taxon>
        <taxon>Bacteroidota</taxon>
        <taxon>Sphingobacteriia</taxon>
        <taxon>Sphingobacteriales</taxon>
        <taxon>Sphingobacteriaceae</taxon>
        <taxon>Pedobacter</taxon>
    </lineage>
</organism>
<comment type="caution">
    <text evidence="4">The sequence shown here is derived from an EMBL/GenBank/DDBJ whole genome shotgun (WGS) entry which is preliminary data.</text>
</comment>
<dbReference type="PROSITE" id="PS00675">
    <property type="entry name" value="SIGMA54_INTERACT_1"/>
    <property type="match status" value="1"/>
</dbReference>
<evidence type="ECO:0000259" key="3">
    <source>
        <dbReference type="SMART" id="SM00382"/>
    </source>
</evidence>
<dbReference type="InterPro" id="IPR003959">
    <property type="entry name" value="ATPase_AAA_core"/>
</dbReference>
<dbReference type="EMBL" id="JAPWGL010000002">
    <property type="protein sequence ID" value="MCZ4223273.1"/>
    <property type="molecule type" value="Genomic_DNA"/>
</dbReference>
<dbReference type="InterPro" id="IPR025662">
    <property type="entry name" value="Sigma_54_int_dom_ATP-bd_1"/>
</dbReference>
<evidence type="ECO:0000256" key="1">
    <source>
        <dbReference type="ARBA" id="ARBA00022741"/>
    </source>
</evidence>
<dbReference type="SUPFAM" id="SSF52540">
    <property type="entry name" value="P-loop containing nucleoside triphosphate hydrolases"/>
    <property type="match status" value="1"/>
</dbReference>
<reference evidence="4" key="1">
    <citation type="submission" date="2022-12" db="EMBL/GenBank/DDBJ databases">
        <title>Genome sequence of SJ11.</title>
        <authorList>
            <person name="Woo H."/>
        </authorList>
    </citation>
    <scope>NUCLEOTIDE SEQUENCE</scope>
    <source>
        <strain evidence="4">SJ11</strain>
    </source>
</reference>
<protein>
    <submittedName>
        <fullName evidence="4">AAA family ATPase</fullName>
    </submittedName>
</protein>
<dbReference type="InterPro" id="IPR001270">
    <property type="entry name" value="ClpA/B"/>
</dbReference>
<keyword evidence="1" id="KW-0547">Nucleotide-binding</keyword>
<accession>A0ABT4KZK9</accession>
<name>A0ABT4KZK9_9SPHI</name>
<keyword evidence="5" id="KW-1185">Reference proteome</keyword>
<feature type="domain" description="AAA+ ATPase" evidence="3">
    <location>
        <begin position="300"/>
        <end position="448"/>
    </location>
</feature>
<keyword evidence="2" id="KW-0067">ATP-binding</keyword>
<evidence type="ECO:0000313" key="5">
    <source>
        <dbReference type="Proteomes" id="UP001144341"/>
    </source>
</evidence>
<dbReference type="InterPro" id="IPR003593">
    <property type="entry name" value="AAA+_ATPase"/>
</dbReference>
<evidence type="ECO:0000313" key="4">
    <source>
        <dbReference type="EMBL" id="MCZ4223273.1"/>
    </source>
</evidence>
<dbReference type="Gene3D" id="3.40.50.300">
    <property type="entry name" value="P-loop containing nucleotide triphosphate hydrolases"/>
    <property type="match status" value="1"/>
</dbReference>
<dbReference type="InterPro" id="IPR027417">
    <property type="entry name" value="P-loop_NTPase"/>
</dbReference>